<sequence>MNFSHRQPRRPPRSLSNERKRRRHRSSSSSSRKSTDRRKLEKHTADRSNQKLMDQYEVLCELQRRFDSSVDKLGSRVDKMSSRRLATRRSNERNAWTYLVVSTCVILASMATTDDVSILPSAYDGRQNKSLYWTALSICIVQLMLCLYKSISLIRDQWSGNATGRRQPATAVVTLGTALLALTFQATINAILLGRSNHFALSGLSISNHNMFYGCWISFTLISYLLGNAVSSMLYKTTSSLVKRFRSNSRNRERRLELGKVMTTLWTMHLLFQIGVLSTTLSVQVGPICGGMLRTTKSCRGVSTAVILGIFNLPICLVCIFNIFAFLRLTDATAVKLYGLCAALSVVIQAVTTSLLTTMGMLGSNPGNLFLSTWINTVISLVIGLKCIDGYWAVDIPLAKEVADEERVDSTVIAYPSKVGRSSVSIVRSRRSSRTIETPSTDVSEDEDEFIVNKPLPQQQAKQRSRSTDAGTSAQCSSRAPAHLLALPAPPPPTEAHLEPSRSQRMAPRPPPPPRSLPSQEPPEKPARDPVPPSSSARARSQRSTVRTPNYSIAPQPPPFRDPTTAAKKSPRQTFNVSDGRKVFMEPISEDENRRSTNWDPPASNPGSIQDAAYYHSSRDITIPSSDSDDAFLTNGGHRIASRGRANVGVSNSNSDSIFDQRRRSPRKSRTGKDPSLIHPSVNSIGNEVTSTPNTNRTSRKSKSPAATRKSARPTRSTKAASPKWDRRERSLSSESSAFMRSERRTALKASQKESSTTIGESWIPGHSDSEASSVFNRHPDMSSKQSSKKSLKSSTAAIGDEQSMRSVNVDRKTLIAMTSLDIDVSSSDDSAEKAVSATSRLSSFTKQSSTNAETPISMKNIDDYIAPLPNVNPNGLRAGLTRQLPRQSSGNTSETASFTKATFSREPSSRDVAKRSSFNQSAATKTFAPFTSNADHQTAVAAALIAAGSMPFPVKKELQESELSDHSPATNDDDDSGVETLSTDSDYNSFAKRASLQSFEFGASAVDEGSTQDQSSEKSRGLNRNFLDFEYRPRASIKNLDAEFSKRQILSSFFDNPFKDSAPMGSINVEDGSLVSEPTIDNSIRTAKISAAPQAEIDATVKAALEKARVAQRTSLLMSMKSIGKISVEGQGNVQDVNEIVAAALKAASDSRGPTRSFNATPPPTTSTSRHPRKKSLSSNFSNDIVNSVSKSVYGESYTESGSFAHC</sequence>
<feature type="compositionally biased region" description="Polar residues" evidence="1">
    <location>
        <begin position="885"/>
        <end position="907"/>
    </location>
</feature>
<keyword evidence="4" id="KW-1185">Reference proteome</keyword>
<evidence type="ECO:0000256" key="1">
    <source>
        <dbReference type="SAM" id="MobiDB-lite"/>
    </source>
</evidence>
<feature type="compositionally biased region" description="Polar residues" evidence="1">
    <location>
        <begin position="649"/>
        <end position="658"/>
    </location>
</feature>
<feature type="region of interest" description="Disordered" evidence="1">
    <location>
        <begin position="884"/>
        <end position="919"/>
    </location>
</feature>
<dbReference type="EMBL" id="JALLPJ020001279">
    <property type="protein sequence ID" value="KAL3771883.1"/>
    <property type="molecule type" value="Genomic_DNA"/>
</dbReference>
<dbReference type="Proteomes" id="UP001530400">
    <property type="component" value="Unassembled WGS sequence"/>
</dbReference>
<feature type="region of interest" description="Disordered" evidence="1">
    <location>
        <begin position="959"/>
        <end position="984"/>
    </location>
</feature>
<feature type="transmembrane region" description="Helical" evidence="2">
    <location>
        <begin position="301"/>
        <end position="325"/>
    </location>
</feature>
<evidence type="ECO:0000256" key="2">
    <source>
        <dbReference type="SAM" id="Phobius"/>
    </source>
</evidence>
<organism evidence="3 4">
    <name type="scientific">Cyclotella atomus</name>
    <dbReference type="NCBI Taxonomy" id="382360"/>
    <lineage>
        <taxon>Eukaryota</taxon>
        <taxon>Sar</taxon>
        <taxon>Stramenopiles</taxon>
        <taxon>Ochrophyta</taxon>
        <taxon>Bacillariophyta</taxon>
        <taxon>Coscinodiscophyceae</taxon>
        <taxon>Thalassiosirophycidae</taxon>
        <taxon>Stephanodiscales</taxon>
        <taxon>Stephanodiscaceae</taxon>
        <taxon>Cyclotella</taxon>
    </lineage>
</organism>
<feature type="compositionally biased region" description="Polar residues" evidence="1">
    <location>
        <begin position="456"/>
        <end position="478"/>
    </location>
</feature>
<feature type="transmembrane region" description="Helical" evidence="2">
    <location>
        <begin position="131"/>
        <end position="148"/>
    </location>
</feature>
<feature type="compositionally biased region" description="Low complexity" evidence="1">
    <location>
        <begin position="534"/>
        <end position="544"/>
    </location>
</feature>
<proteinExistence type="predicted"/>
<protein>
    <submittedName>
        <fullName evidence="3">Uncharacterized protein</fullName>
    </submittedName>
</protein>
<feature type="transmembrane region" description="Helical" evidence="2">
    <location>
        <begin position="256"/>
        <end position="281"/>
    </location>
</feature>
<reference evidence="3 4" key="1">
    <citation type="submission" date="2024-10" db="EMBL/GenBank/DDBJ databases">
        <title>Updated reference genomes for cyclostephanoid diatoms.</title>
        <authorList>
            <person name="Roberts W.R."/>
            <person name="Alverson A.J."/>
        </authorList>
    </citation>
    <scope>NUCLEOTIDE SEQUENCE [LARGE SCALE GENOMIC DNA]</scope>
    <source>
        <strain evidence="3 4">AJA010-31</strain>
    </source>
</reference>
<feature type="transmembrane region" description="Helical" evidence="2">
    <location>
        <begin position="211"/>
        <end position="235"/>
    </location>
</feature>
<feature type="compositionally biased region" description="Polar residues" evidence="1">
    <location>
        <begin position="681"/>
        <end position="697"/>
    </location>
</feature>
<gene>
    <name evidence="3" type="ORF">ACHAWO_008669</name>
</gene>
<evidence type="ECO:0000313" key="4">
    <source>
        <dbReference type="Proteomes" id="UP001530400"/>
    </source>
</evidence>
<feature type="transmembrane region" description="Helical" evidence="2">
    <location>
        <begin position="169"/>
        <end position="191"/>
    </location>
</feature>
<accession>A0ABD3N772</accession>
<evidence type="ECO:0000313" key="3">
    <source>
        <dbReference type="EMBL" id="KAL3771883.1"/>
    </source>
</evidence>
<feature type="compositionally biased region" description="Basic residues" evidence="1">
    <location>
        <begin position="1"/>
        <end position="12"/>
    </location>
</feature>
<name>A0ABD3N772_9STRA</name>
<keyword evidence="2" id="KW-0812">Transmembrane</keyword>
<feature type="transmembrane region" description="Helical" evidence="2">
    <location>
        <begin position="337"/>
        <end position="362"/>
    </location>
</feature>
<feature type="compositionally biased region" description="Basic and acidic residues" evidence="1">
    <location>
        <begin position="33"/>
        <end position="47"/>
    </location>
</feature>
<feature type="region of interest" description="Disordered" evidence="1">
    <location>
        <begin position="1152"/>
        <end position="1182"/>
    </location>
</feature>
<keyword evidence="2" id="KW-0472">Membrane</keyword>
<feature type="region of interest" description="Disordered" evidence="1">
    <location>
        <begin position="1"/>
        <end position="47"/>
    </location>
</feature>
<comment type="caution">
    <text evidence="3">The sequence shown here is derived from an EMBL/GenBank/DDBJ whole genome shotgun (WGS) entry which is preliminary data.</text>
</comment>
<feature type="region of interest" description="Disordered" evidence="1">
    <location>
        <begin position="429"/>
        <end position="805"/>
    </location>
</feature>
<keyword evidence="2" id="KW-1133">Transmembrane helix</keyword>
<dbReference type="AlphaFoldDB" id="A0ABD3N772"/>
<feature type="transmembrane region" description="Helical" evidence="2">
    <location>
        <begin position="95"/>
        <end position="111"/>
    </location>
</feature>